<keyword evidence="3 6" id="KW-0812">Transmembrane</keyword>
<evidence type="ECO:0000256" key="4">
    <source>
        <dbReference type="ARBA" id="ARBA00022989"/>
    </source>
</evidence>
<sequence length="213" mass="23840">MLFFLSIAILATGLVDLYAISRKKQTWRYGFKPGTMVWVILLAITGPETDLYSWLIVAGLVCSLAGDIFLVLPSDRFIQGLTSFFMAHLFYIGAFLMIVTEWSPSSMIIFGLLLAVIAGLFAYKILPRAKTHGGGTLQAAVFSYILVITLMVWLACMTYNPWIITGALLFFISDAILAWDRFVHKLSWGNMAVMITYFSAQYLIALSIWATTF</sequence>
<comment type="subcellular location">
    <subcellularLocation>
        <location evidence="1">Membrane</location>
        <topology evidence="1">Multi-pass membrane protein</topology>
    </subcellularLocation>
</comment>
<evidence type="ECO:0000256" key="6">
    <source>
        <dbReference type="SAM" id="Phobius"/>
    </source>
</evidence>
<accession>A0A7D3XP55</accession>
<dbReference type="Pfam" id="PF07947">
    <property type="entry name" value="YhhN"/>
    <property type="match status" value="1"/>
</dbReference>
<dbReference type="GO" id="GO:0016787">
    <property type="term" value="F:hydrolase activity"/>
    <property type="evidence" value="ECO:0007669"/>
    <property type="project" value="TreeGrafter"/>
</dbReference>
<evidence type="ECO:0000256" key="1">
    <source>
        <dbReference type="ARBA" id="ARBA00004141"/>
    </source>
</evidence>
<proteinExistence type="inferred from homology"/>
<keyword evidence="8" id="KW-1185">Reference proteome</keyword>
<dbReference type="AlphaFoldDB" id="A0A7D3XP55"/>
<feature type="transmembrane region" description="Helical" evidence="6">
    <location>
        <begin position="105"/>
        <end position="123"/>
    </location>
</feature>
<organism evidence="7 8">
    <name type="scientific">Kroppenstedtia pulmonis</name>
    <dbReference type="NCBI Taxonomy" id="1380685"/>
    <lineage>
        <taxon>Bacteria</taxon>
        <taxon>Bacillati</taxon>
        <taxon>Bacillota</taxon>
        <taxon>Bacilli</taxon>
        <taxon>Bacillales</taxon>
        <taxon>Thermoactinomycetaceae</taxon>
        <taxon>Kroppenstedtia</taxon>
    </lineage>
</organism>
<name>A0A7D3XP55_9BACL</name>
<evidence type="ECO:0000256" key="3">
    <source>
        <dbReference type="ARBA" id="ARBA00022692"/>
    </source>
</evidence>
<evidence type="ECO:0000313" key="8">
    <source>
        <dbReference type="Proteomes" id="UP000503088"/>
    </source>
</evidence>
<dbReference type="Proteomes" id="UP000503088">
    <property type="component" value="Chromosome"/>
</dbReference>
<keyword evidence="5 6" id="KW-0472">Membrane</keyword>
<dbReference type="InterPro" id="IPR012506">
    <property type="entry name" value="TMEM86B-like"/>
</dbReference>
<dbReference type="RefSeq" id="WP_173220511.1">
    <property type="nucleotide sequence ID" value="NZ_CP048104.1"/>
</dbReference>
<protein>
    <submittedName>
        <fullName evidence="7">Lysoplasmalogenase</fullName>
    </submittedName>
</protein>
<feature type="transmembrane region" description="Helical" evidence="6">
    <location>
        <begin position="51"/>
        <end position="70"/>
    </location>
</feature>
<keyword evidence="4 6" id="KW-1133">Transmembrane helix</keyword>
<dbReference type="GO" id="GO:0016020">
    <property type="term" value="C:membrane"/>
    <property type="evidence" value="ECO:0007669"/>
    <property type="project" value="UniProtKB-SubCell"/>
</dbReference>
<feature type="transmembrane region" description="Helical" evidence="6">
    <location>
        <begin position="135"/>
        <end position="155"/>
    </location>
</feature>
<dbReference type="KEGG" id="kpul:GXN76_03370"/>
<feature type="transmembrane region" description="Helical" evidence="6">
    <location>
        <begin position="77"/>
        <end position="99"/>
    </location>
</feature>
<feature type="transmembrane region" description="Helical" evidence="6">
    <location>
        <begin position="191"/>
        <end position="210"/>
    </location>
</feature>
<comment type="similarity">
    <text evidence="2">Belongs to the TMEM86 family.</text>
</comment>
<gene>
    <name evidence="7" type="ORF">GXN76_03370</name>
</gene>
<evidence type="ECO:0000313" key="7">
    <source>
        <dbReference type="EMBL" id="QKG83607.1"/>
    </source>
</evidence>
<evidence type="ECO:0000256" key="5">
    <source>
        <dbReference type="ARBA" id="ARBA00023136"/>
    </source>
</evidence>
<dbReference type="PANTHER" id="PTHR31885">
    <property type="entry name" value="GH04784P"/>
    <property type="match status" value="1"/>
</dbReference>
<dbReference type="EMBL" id="CP048104">
    <property type="protein sequence ID" value="QKG83607.1"/>
    <property type="molecule type" value="Genomic_DNA"/>
</dbReference>
<evidence type="ECO:0000256" key="2">
    <source>
        <dbReference type="ARBA" id="ARBA00007375"/>
    </source>
</evidence>
<reference evidence="7 8" key="1">
    <citation type="submission" date="2020-01" db="EMBL/GenBank/DDBJ databases">
        <authorList>
            <person name="Gulvik C.A."/>
            <person name="Batra D.G."/>
        </authorList>
    </citation>
    <scope>NUCLEOTIDE SEQUENCE [LARGE SCALE GENOMIC DNA]</scope>
    <source>
        <strain evidence="7 8">W9323</strain>
    </source>
</reference>
<dbReference type="PANTHER" id="PTHR31885:SF6">
    <property type="entry name" value="GH04784P"/>
    <property type="match status" value="1"/>
</dbReference>
<feature type="transmembrane region" description="Helical" evidence="6">
    <location>
        <begin position="161"/>
        <end position="179"/>
    </location>
</feature>